<feature type="compositionally biased region" description="Basic and acidic residues" evidence="1">
    <location>
        <begin position="119"/>
        <end position="145"/>
    </location>
</feature>
<feature type="region of interest" description="Disordered" evidence="1">
    <location>
        <begin position="583"/>
        <end position="605"/>
    </location>
</feature>
<feature type="compositionally biased region" description="Basic and acidic residues" evidence="1">
    <location>
        <begin position="400"/>
        <end position="416"/>
    </location>
</feature>
<dbReference type="EMBL" id="BMAC01000317">
    <property type="protein sequence ID" value="GFP93507.1"/>
    <property type="molecule type" value="Genomic_DNA"/>
</dbReference>
<accession>A0A830BZ63</accession>
<dbReference type="AlphaFoldDB" id="A0A830BZ63"/>
<feature type="region of interest" description="Disordered" evidence="1">
    <location>
        <begin position="326"/>
        <end position="416"/>
    </location>
</feature>
<evidence type="ECO:0000313" key="2">
    <source>
        <dbReference type="EMBL" id="GFP93507.1"/>
    </source>
</evidence>
<dbReference type="Proteomes" id="UP000653305">
    <property type="component" value="Unassembled WGS sequence"/>
</dbReference>
<feature type="compositionally biased region" description="Basic residues" evidence="1">
    <location>
        <begin position="66"/>
        <end position="80"/>
    </location>
</feature>
<feature type="compositionally biased region" description="Pro residues" evidence="1">
    <location>
        <begin position="1"/>
        <end position="11"/>
    </location>
</feature>
<feature type="compositionally biased region" description="Basic and acidic residues" evidence="1">
    <location>
        <begin position="174"/>
        <end position="190"/>
    </location>
</feature>
<feature type="compositionally biased region" description="Basic and acidic residues" evidence="1">
    <location>
        <begin position="373"/>
        <end position="392"/>
    </location>
</feature>
<organism evidence="2 3">
    <name type="scientific">Phtheirospermum japonicum</name>
    <dbReference type="NCBI Taxonomy" id="374723"/>
    <lineage>
        <taxon>Eukaryota</taxon>
        <taxon>Viridiplantae</taxon>
        <taxon>Streptophyta</taxon>
        <taxon>Embryophyta</taxon>
        <taxon>Tracheophyta</taxon>
        <taxon>Spermatophyta</taxon>
        <taxon>Magnoliopsida</taxon>
        <taxon>eudicotyledons</taxon>
        <taxon>Gunneridae</taxon>
        <taxon>Pentapetalae</taxon>
        <taxon>asterids</taxon>
        <taxon>lamiids</taxon>
        <taxon>Lamiales</taxon>
        <taxon>Orobanchaceae</taxon>
        <taxon>Orobanchaceae incertae sedis</taxon>
        <taxon>Phtheirospermum</taxon>
    </lineage>
</organism>
<feature type="region of interest" description="Disordered" evidence="1">
    <location>
        <begin position="449"/>
        <end position="488"/>
    </location>
</feature>
<feature type="compositionally biased region" description="Polar residues" evidence="1">
    <location>
        <begin position="462"/>
        <end position="488"/>
    </location>
</feature>
<dbReference type="OrthoDB" id="1913135at2759"/>
<feature type="compositionally biased region" description="Basic and acidic residues" evidence="1">
    <location>
        <begin position="224"/>
        <end position="240"/>
    </location>
</feature>
<feature type="compositionally biased region" description="Basic and acidic residues" evidence="1">
    <location>
        <begin position="39"/>
        <end position="65"/>
    </location>
</feature>
<protein>
    <submittedName>
        <fullName evidence="2">Uncharacterized protein</fullName>
    </submittedName>
</protein>
<evidence type="ECO:0000256" key="1">
    <source>
        <dbReference type="SAM" id="MobiDB-lite"/>
    </source>
</evidence>
<proteinExistence type="predicted"/>
<comment type="caution">
    <text evidence="2">The sequence shown here is derived from an EMBL/GenBank/DDBJ whole genome shotgun (WGS) entry which is preliminary data.</text>
</comment>
<dbReference type="PANTHER" id="PTHR34660">
    <property type="entry name" value="MYB-LIKE PROTEIN X"/>
    <property type="match status" value="1"/>
</dbReference>
<reference evidence="2" key="1">
    <citation type="submission" date="2020-07" db="EMBL/GenBank/DDBJ databases">
        <title>Ethylene signaling mediates host invasion by parasitic plants.</title>
        <authorList>
            <person name="Yoshida S."/>
        </authorList>
    </citation>
    <scope>NUCLEOTIDE SEQUENCE</scope>
    <source>
        <strain evidence="2">Okayama</strain>
    </source>
</reference>
<feature type="compositionally biased region" description="Basic and acidic residues" evidence="1">
    <location>
        <begin position="269"/>
        <end position="289"/>
    </location>
</feature>
<dbReference type="PANTHER" id="PTHR34660:SF3">
    <property type="entry name" value="RRM DOMAIN-CONTAINING PROTEIN"/>
    <property type="match status" value="1"/>
</dbReference>
<name>A0A830BZ63_9LAMI</name>
<keyword evidence="3" id="KW-1185">Reference proteome</keyword>
<gene>
    <name evidence="2" type="ORF">PHJA_001495100</name>
</gene>
<sequence length="682" mass="75189">MSRCFPFPPPGYENKARPDNDDLNLIVKKDKDKKHKDKKDKDKKERSERKYKERIEGKHKEDKDRKQKKHRDKKDKKKDKQKSAEEKNVFRPSENQNGEKPSPYKPGDEANGFRISAEMGKRVRNDNGPTDKKKAKHESSEEKKIVVPVENPGPDNSKPSYGANGYRISVETGKGVRNDDVATDKKKDKWIVGSCENQNGEKSGSDGKPVNRTNGFRISVETGKGVRNDDGGTDKKKETKIVAPPGNQNGEKPGPVNKPGNGANGYRISVEEGKRVGNDDGATDNEKKNAGPSENQNGERPGLCNKLGGGIHNDRILVEMGKRVRNDDGATDNSYGASIANGHSLGVDAKGSGNNSGEKRIKVENGSCQANTAEKKKEGKEKNKNRDKSKKEDKKRKKEEKKNKVKDKSKEKIKQRASDVNLLNFCANKPEDLLKESWDKQGKLPKLKEPVLNGVLHENGTRSDNMSGPAISSRQVSQNGNGSHPSQKNTIIPLAVEKQAVIANPSVNGTKLPSPQSVIKNVRTIEPSPTENNSIPELVRAHTDNHAVSNGFIPSHPLVENGRKLAGPDNTGKTVNKLRPVLEGKKDISSRPPSASAKPKKKVGTFIKAPPHPDLKYLSQILTVPKLESPLFDDDQEWLFGCKDAKRPKLGISVVECTDRVWAEAIRLESADVIALPYVVPY</sequence>
<evidence type="ECO:0000313" key="3">
    <source>
        <dbReference type="Proteomes" id="UP000653305"/>
    </source>
</evidence>
<feature type="region of interest" description="Disordered" evidence="1">
    <location>
        <begin position="1"/>
        <end position="310"/>
    </location>
</feature>